<comment type="caution">
    <text evidence="2">The sequence shown here is derived from an EMBL/GenBank/DDBJ whole genome shotgun (WGS) entry which is preliminary data.</text>
</comment>
<evidence type="ECO:0000313" key="3">
    <source>
        <dbReference type="Proteomes" id="UP001362999"/>
    </source>
</evidence>
<name>A0AAW0A2D0_9AGAR</name>
<feature type="compositionally biased region" description="Basic and acidic residues" evidence="1">
    <location>
        <begin position="61"/>
        <end position="74"/>
    </location>
</feature>
<feature type="region of interest" description="Disordered" evidence="1">
    <location>
        <begin position="54"/>
        <end position="76"/>
    </location>
</feature>
<evidence type="ECO:0000313" key="2">
    <source>
        <dbReference type="EMBL" id="KAK7000139.1"/>
    </source>
</evidence>
<protein>
    <submittedName>
        <fullName evidence="2">Uncharacterized protein</fullName>
    </submittedName>
</protein>
<keyword evidence="3" id="KW-1185">Reference proteome</keyword>
<reference evidence="2 3" key="1">
    <citation type="journal article" date="2024" name="J Genomics">
        <title>Draft genome sequencing and assembly of Favolaschia claudopus CIRM-BRFM 2984 isolated from oak limbs.</title>
        <authorList>
            <person name="Navarro D."/>
            <person name="Drula E."/>
            <person name="Chaduli D."/>
            <person name="Cazenave R."/>
            <person name="Ahrendt S."/>
            <person name="Wang J."/>
            <person name="Lipzen A."/>
            <person name="Daum C."/>
            <person name="Barry K."/>
            <person name="Grigoriev I.V."/>
            <person name="Favel A."/>
            <person name="Rosso M.N."/>
            <person name="Martin F."/>
        </authorList>
    </citation>
    <scope>NUCLEOTIDE SEQUENCE [LARGE SCALE GENOMIC DNA]</scope>
    <source>
        <strain evidence="2 3">CIRM-BRFM 2984</strain>
    </source>
</reference>
<dbReference type="EMBL" id="JAWWNJ010000089">
    <property type="protein sequence ID" value="KAK7000139.1"/>
    <property type="molecule type" value="Genomic_DNA"/>
</dbReference>
<gene>
    <name evidence="2" type="ORF">R3P38DRAFT_3369361</name>
</gene>
<sequence length="257" mass="29065">MLLRLSDRRNPQRDNSVCIPTQLNQRGKKSTPWLGGRDLGRKCVAGWGSGNDMRIGFSSNPKDDPHRKESKSQRATEASYFQLSVTLGGSPANEALASCSCREHCSNIAFSSTGGGDALCPREWNHMYGQEIPTPDYLGPHALRWNCFAWASVPRLTYSIFKIRAQVRFCFLPAQLQDFQQEEKVPQELMKQWRSRASLCRLRKDQSPVVRIWVMSERTAKRCVWNDSSLILLALVKCFSILANQNKLPASLDEESA</sequence>
<evidence type="ECO:0000256" key="1">
    <source>
        <dbReference type="SAM" id="MobiDB-lite"/>
    </source>
</evidence>
<proteinExistence type="predicted"/>
<dbReference type="AlphaFoldDB" id="A0AAW0A2D0"/>
<dbReference type="Proteomes" id="UP001362999">
    <property type="component" value="Unassembled WGS sequence"/>
</dbReference>
<organism evidence="2 3">
    <name type="scientific">Favolaschia claudopus</name>
    <dbReference type="NCBI Taxonomy" id="2862362"/>
    <lineage>
        <taxon>Eukaryota</taxon>
        <taxon>Fungi</taxon>
        <taxon>Dikarya</taxon>
        <taxon>Basidiomycota</taxon>
        <taxon>Agaricomycotina</taxon>
        <taxon>Agaricomycetes</taxon>
        <taxon>Agaricomycetidae</taxon>
        <taxon>Agaricales</taxon>
        <taxon>Marasmiineae</taxon>
        <taxon>Mycenaceae</taxon>
        <taxon>Favolaschia</taxon>
    </lineage>
</organism>
<accession>A0AAW0A2D0</accession>